<dbReference type="Gene3D" id="1.20.120.450">
    <property type="entry name" value="dinb family like domain"/>
    <property type="match status" value="1"/>
</dbReference>
<dbReference type="eggNOG" id="COG2318">
    <property type="taxonomic scope" value="Bacteria"/>
</dbReference>
<accession>A1BGQ4</accession>
<dbReference type="AlphaFoldDB" id="A1BGQ4"/>
<dbReference type="Pfam" id="PF12867">
    <property type="entry name" value="DinB_2"/>
    <property type="match status" value="1"/>
</dbReference>
<feature type="domain" description="DinB-like" evidence="1">
    <location>
        <begin position="10"/>
        <end position="155"/>
    </location>
</feature>
<dbReference type="OrthoDB" id="595157at2"/>
<evidence type="ECO:0000313" key="2">
    <source>
        <dbReference type="EMBL" id="ABL65581.1"/>
    </source>
</evidence>
<protein>
    <recommendedName>
        <fullName evidence="1">DinB-like domain-containing protein</fullName>
    </recommendedName>
</protein>
<dbReference type="RefSeq" id="WP_011745391.1">
    <property type="nucleotide sequence ID" value="NC_008639.1"/>
</dbReference>
<reference evidence="2 3" key="1">
    <citation type="submission" date="2006-12" db="EMBL/GenBank/DDBJ databases">
        <title>Complete sequence of Chlorobium phaeobacteroides DSM 266.</title>
        <authorList>
            <consortium name="US DOE Joint Genome Institute"/>
            <person name="Copeland A."/>
            <person name="Lucas S."/>
            <person name="Lapidus A."/>
            <person name="Barry K."/>
            <person name="Detter J.C."/>
            <person name="Glavina del Rio T."/>
            <person name="Hammon N."/>
            <person name="Israni S."/>
            <person name="Pitluck S."/>
            <person name="Goltsman E."/>
            <person name="Schmutz J."/>
            <person name="Larimer F."/>
            <person name="Land M."/>
            <person name="Hauser L."/>
            <person name="Mikhailova N."/>
            <person name="Li T."/>
            <person name="Overmann J."/>
            <person name="Bryant D.A."/>
            <person name="Richardson P."/>
        </authorList>
    </citation>
    <scope>NUCLEOTIDE SEQUENCE [LARGE SCALE GENOMIC DNA]</scope>
    <source>
        <strain evidence="2 3">DSM 266</strain>
    </source>
</reference>
<dbReference type="KEGG" id="cph:Cpha266_1559"/>
<dbReference type="HOGENOM" id="CLU_1537347_0_0_10"/>
<evidence type="ECO:0000313" key="3">
    <source>
        <dbReference type="Proteomes" id="UP000008701"/>
    </source>
</evidence>
<dbReference type="SUPFAM" id="SSF109854">
    <property type="entry name" value="DinB/YfiT-like putative metalloenzymes"/>
    <property type="match status" value="1"/>
</dbReference>
<dbReference type="STRING" id="290317.Cpha266_1559"/>
<proteinExistence type="predicted"/>
<evidence type="ECO:0000259" key="1">
    <source>
        <dbReference type="Pfam" id="PF12867"/>
    </source>
</evidence>
<gene>
    <name evidence="2" type="ordered locus">Cpha266_1559</name>
</gene>
<name>A1BGQ4_CHLPD</name>
<sequence>MNWKELLTRQTEQAYKVVTHLVGLCNDSELNWKPDEENNWMTTAQLLYHTANSGGKPMNGFASGSWTSHEHVDGDMEKSKKMMPPATSMPGVSSIAEALQLLEADKSLALETIANVSEEDLATKPSPAPWDPKPVILGIRLLEMVEHLNQHKAQLFYYLKLQNKSVGTFDLYGV</sequence>
<organism evidence="2 3">
    <name type="scientific">Chlorobium phaeobacteroides (strain DSM 266 / SMG 266 / 2430)</name>
    <dbReference type="NCBI Taxonomy" id="290317"/>
    <lineage>
        <taxon>Bacteria</taxon>
        <taxon>Pseudomonadati</taxon>
        <taxon>Chlorobiota</taxon>
        <taxon>Chlorobiia</taxon>
        <taxon>Chlorobiales</taxon>
        <taxon>Chlorobiaceae</taxon>
        <taxon>Chlorobium/Pelodictyon group</taxon>
        <taxon>Chlorobium</taxon>
    </lineage>
</organism>
<keyword evidence="3" id="KW-1185">Reference proteome</keyword>
<dbReference type="EMBL" id="CP000492">
    <property type="protein sequence ID" value="ABL65581.1"/>
    <property type="molecule type" value="Genomic_DNA"/>
</dbReference>
<dbReference type="InterPro" id="IPR024775">
    <property type="entry name" value="DinB-like"/>
</dbReference>
<dbReference type="Proteomes" id="UP000008701">
    <property type="component" value="Chromosome"/>
</dbReference>
<dbReference type="InterPro" id="IPR034660">
    <property type="entry name" value="DinB/YfiT-like"/>
</dbReference>